<keyword evidence="3" id="KW-1185">Reference proteome</keyword>
<dbReference type="Gene3D" id="1.10.3210.10">
    <property type="entry name" value="Hypothetical protein af1432"/>
    <property type="match status" value="1"/>
</dbReference>
<dbReference type="PANTHER" id="PTHR30005">
    <property type="entry name" value="EXOPOLYPHOSPHATASE"/>
    <property type="match status" value="1"/>
</dbReference>
<evidence type="ECO:0000313" key="3">
    <source>
        <dbReference type="Proteomes" id="UP001172457"/>
    </source>
</evidence>
<evidence type="ECO:0000313" key="2">
    <source>
        <dbReference type="EMBL" id="KAJ9557381.1"/>
    </source>
</evidence>
<dbReference type="EMBL" id="JARYMX010000003">
    <property type="protein sequence ID" value="KAJ9557381.1"/>
    <property type="molecule type" value="Genomic_DNA"/>
</dbReference>
<dbReference type="GO" id="GO:0016462">
    <property type="term" value="F:pyrophosphatase activity"/>
    <property type="evidence" value="ECO:0007669"/>
    <property type="project" value="TreeGrafter"/>
</dbReference>
<dbReference type="Proteomes" id="UP001172457">
    <property type="component" value="Chromosome 3"/>
</dbReference>
<dbReference type="PANTHER" id="PTHR30005:SF0">
    <property type="entry name" value="RETROGRADE REGULATION PROTEIN 2"/>
    <property type="match status" value="1"/>
</dbReference>
<comment type="caution">
    <text evidence="2">The sequence shown here is derived from an EMBL/GenBank/DDBJ whole genome shotgun (WGS) entry which is preliminary data.</text>
</comment>
<gene>
    <name evidence="2" type="ORF">OSB04_011995</name>
</gene>
<dbReference type="Pfam" id="PF21447">
    <property type="entry name" value="Ppx-GppA_III"/>
    <property type="match status" value="1"/>
</dbReference>
<evidence type="ECO:0000259" key="1">
    <source>
        <dbReference type="Pfam" id="PF21447"/>
    </source>
</evidence>
<accession>A0AA38TL88</accession>
<dbReference type="AlphaFoldDB" id="A0AA38TL88"/>
<dbReference type="InterPro" id="IPR048950">
    <property type="entry name" value="Ppx_GppA_C"/>
</dbReference>
<dbReference type="InterPro" id="IPR050273">
    <property type="entry name" value="GppA/Ppx_hydrolase"/>
</dbReference>
<feature type="domain" description="Ppx/GppA phosphatase C-terminal" evidence="1">
    <location>
        <begin position="31"/>
        <end position="184"/>
    </location>
</feature>
<protein>
    <recommendedName>
        <fullName evidence="1">Ppx/GppA phosphatase C-terminal domain-containing protein</fullName>
    </recommendedName>
</protein>
<organism evidence="2 3">
    <name type="scientific">Centaurea solstitialis</name>
    <name type="common">yellow star-thistle</name>
    <dbReference type="NCBI Taxonomy" id="347529"/>
    <lineage>
        <taxon>Eukaryota</taxon>
        <taxon>Viridiplantae</taxon>
        <taxon>Streptophyta</taxon>
        <taxon>Embryophyta</taxon>
        <taxon>Tracheophyta</taxon>
        <taxon>Spermatophyta</taxon>
        <taxon>Magnoliopsida</taxon>
        <taxon>eudicotyledons</taxon>
        <taxon>Gunneridae</taxon>
        <taxon>Pentapetalae</taxon>
        <taxon>asterids</taxon>
        <taxon>campanulids</taxon>
        <taxon>Asterales</taxon>
        <taxon>Asteraceae</taxon>
        <taxon>Carduoideae</taxon>
        <taxon>Cardueae</taxon>
        <taxon>Centaureinae</taxon>
        <taxon>Centaurea</taxon>
    </lineage>
</organism>
<reference evidence="2" key="1">
    <citation type="submission" date="2023-03" db="EMBL/GenBank/DDBJ databases">
        <title>Chromosome-scale reference genome and RAD-based genetic map of yellow starthistle (Centaurea solstitialis) reveal putative structural variation and QTLs associated with invader traits.</title>
        <authorList>
            <person name="Reatini B."/>
            <person name="Cang F.A."/>
            <person name="Jiang Q."/>
            <person name="Mckibben M.T.W."/>
            <person name="Barker M.S."/>
            <person name="Rieseberg L.H."/>
            <person name="Dlugosch K.M."/>
        </authorList>
    </citation>
    <scope>NUCLEOTIDE SEQUENCE</scope>
    <source>
        <strain evidence="2">CAN-66</strain>
        <tissue evidence="2">Leaf</tissue>
    </source>
</reference>
<proteinExistence type="predicted"/>
<sequence>MEVSGYALGEGVIAEKLAEVYDGFDLNANARWRSVLRLASRFNNKKRMTSAASCASIAQGIFAGLRKWSEIDDNRSKLVLLDNKDLEYLEAACLLHNIGLVTGKKGYHKQSYHIIMNGEHLHGYSTEEVKLIALLARHHRKKHLQLDHHSLNDFTNEMKQKFRVLCTIIRLSAVLKQYQILNSHDIELSHSLEGFKLVVRDTSGGNIDQSIPAAIDVELRKELDHFENVFEQKLSVVVLSSSSG</sequence>
<dbReference type="SUPFAM" id="SSF109604">
    <property type="entry name" value="HD-domain/PDEase-like"/>
    <property type="match status" value="1"/>
</dbReference>
<name>A0AA38TL88_9ASTR</name>